<evidence type="ECO:0000313" key="3">
    <source>
        <dbReference type="Proteomes" id="UP000007812"/>
    </source>
</evidence>
<keyword evidence="1" id="KW-0472">Membrane</keyword>
<feature type="transmembrane region" description="Helical" evidence="1">
    <location>
        <begin position="20"/>
        <end position="39"/>
    </location>
</feature>
<dbReference type="EMBL" id="CP002656">
    <property type="protein sequence ID" value="AEB95203.1"/>
    <property type="molecule type" value="Genomic_DNA"/>
</dbReference>
<gene>
    <name evidence="2" type="ordered locus">Mcup_1098</name>
</gene>
<sequence length="40" mass="4619">MELKAILYVREKIGNIDSRILHGVESLIIFTLLVIYIISM</sequence>
<proteinExistence type="predicted"/>
<keyword evidence="1" id="KW-0812">Transmembrane</keyword>
<dbReference type="Proteomes" id="UP000007812">
    <property type="component" value="Chromosome"/>
</dbReference>
<evidence type="ECO:0000313" key="2">
    <source>
        <dbReference type="EMBL" id="AEB95203.1"/>
    </source>
</evidence>
<protein>
    <submittedName>
        <fullName evidence="2">Uncharacterized protein</fullName>
    </submittedName>
</protein>
<name>F4G305_METCR</name>
<keyword evidence="3" id="KW-1185">Reference proteome</keyword>
<dbReference type="AlphaFoldDB" id="F4G305"/>
<reference evidence="2 3" key="1">
    <citation type="journal article" date="2011" name="J. Bacteriol.">
        <title>Complete genome sequence of Metallosphaera cuprina, a metal sulfide-oxidizing archaeon from a hot spring.</title>
        <authorList>
            <person name="Liu L.J."/>
            <person name="You X.Y."/>
            <person name="Zheng H."/>
            <person name="Wang S."/>
            <person name="Jiang C.Y."/>
            <person name="Liu S.J."/>
        </authorList>
    </citation>
    <scope>NUCLEOTIDE SEQUENCE [LARGE SCALE GENOMIC DNA]</scope>
    <source>
        <strain evidence="2 3">Ar-4</strain>
    </source>
</reference>
<dbReference type="KEGG" id="mcn:Mcup_1098"/>
<accession>F4G305</accession>
<dbReference type="PATRIC" id="fig|1006006.8.peg.1089"/>
<keyword evidence="1" id="KW-1133">Transmembrane helix</keyword>
<organism evidence="2 3">
    <name type="scientific">Metallosphaera cuprina (strain Ar-4)</name>
    <dbReference type="NCBI Taxonomy" id="1006006"/>
    <lineage>
        <taxon>Archaea</taxon>
        <taxon>Thermoproteota</taxon>
        <taxon>Thermoprotei</taxon>
        <taxon>Sulfolobales</taxon>
        <taxon>Sulfolobaceae</taxon>
        <taxon>Metallosphaera</taxon>
    </lineage>
</organism>
<evidence type="ECO:0000256" key="1">
    <source>
        <dbReference type="SAM" id="Phobius"/>
    </source>
</evidence>
<dbReference type="HOGENOM" id="CLU_3282830_0_0_2"/>